<dbReference type="STRING" id="314285.KT71_09672"/>
<dbReference type="InterPro" id="IPR052019">
    <property type="entry name" value="F420H2_bilvrd_red/Heme_oxyg"/>
</dbReference>
<dbReference type="OrthoDB" id="5345368at2"/>
<dbReference type="EMBL" id="AAOA02000003">
    <property type="protein sequence ID" value="EAQ98886.1"/>
    <property type="molecule type" value="Genomic_DNA"/>
</dbReference>
<keyword evidence="4" id="KW-1185">Reference proteome</keyword>
<dbReference type="GO" id="GO:0070967">
    <property type="term" value="F:coenzyme F420 binding"/>
    <property type="evidence" value="ECO:0007669"/>
    <property type="project" value="TreeGrafter"/>
</dbReference>
<dbReference type="Proteomes" id="UP000019205">
    <property type="component" value="Chromosome"/>
</dbReference>
<evidence type="ECO:0000313" key="4">
    <source>
        <dbReference type="Proteomes" id="UP000019205"/>
    </source>
</evidence>
<dbReference type="HOGENOM" id="CLU_093808_1_0_6"/>
<organism evidence="3 4">
    <name type="scientific">Congregibacter litoralis KT71</name>
    <dbReference type="NCBI Taxonomy" id="314285"/>
    <lineage>
        <taxon>Bacteria</taxon>
        <taxon>Pseudomonadati</taxon>
        <taxon>Pseudomonadota</taxon>
        <taxon>Gammaproteobacteria</taxon>
        <taxon>Cellvibrionales</taxon>
        <taxon>Halieaceae</taxon>
        <taxon>Congregibacter</taxon>
    </lineage>
</organism>
<dbReference type="GO" id="GO:0005829">
    <property type="term" value="C:cytosol"/>
    <property type="evidence" value="ECO:0007669"/>
    <property type="project" value="TreeGrafter"/>
</dbReference>
<feature type="domain" description="Pyridoxamine 5'-phosphate oxidase N-terminal" evidence="2">
    <location>
        <begin position="11"/>
        <end position="142"/>
    </location>
</feature>
<dbReference type="eggNOG" id="COG0748">
    <property type="taxonomic scope" value="Bacteria"/>
</dbReference>
<evidence type="ECO:0000313" key="3">
    <source>
        <dbReference type="EMBL" id="EAQ98886.1"/>
    </source>
</evidence>
<dbReference type="PIRSF" id="PIRSF004633">
    <property type="entry name" value="UCP_PLP_oxd"/>
    <property type="match status" value="1"/>
</dbReference>
<gene>
    <name evidence="3" type="ORF">KT71_09672</name>
</gene>
<dbReference type="RefSeq" id="WP_008294366.1">
    <property type="nucleotide sequence ID" value="NZ_CM002299.1"/>
</dbReference>
<dbReference type="SUPFAM" id="SSF50475">
    <property type="entry name" value="FMN-binding split barrel"/>
    <property type="match status" value="1"/>
</dbReference>
<dbReference type="AlphaFoldDB" id="A4A515"/>
<keyword evidence="1" id="KW-0560">Oxidoreductase</keyword>
<reference evidence="3 4" key="2">
    <citation type="journal article" date="2009" name="PLoS ONE">
        <title>The photosynthetic apparatus and its regulation in the aerobic gammaproteobacterium Congregibacter litoralis gen. nov., sp. nov.</title>
        <authorList>
            <person name="Spring S."/>
            <person name="Lunsdorf H."/>
            <person name="Fuchs B.M."/>
            <person name="Tindall B.J."/>
        </authorList>
    </citation>
    <scope>NUCLEOTIDE SEQUENCE [LARGE SCALE GENOMIC DNA]</scope>
    <source>
        <strain evidence="3">KT71</strain>
    </source>
</reference>
<sequence length="176" mass="19487">MKNTALQSRLAEEVLGFIGQRKTLQLATLGEDGVPYASYAPFAVADDRLYVVLSDIAVHGLNLLANPRASVLIIEDEDSAEEYFARVRVNYQVRATQLKTESDAGNMALNHLEKRFGERPRRLSELADFRLFSLAPVQGRYVKGFGRAYTLSGGTLGGENIEHLREGHRPRVPATA</sequence>
<proteinExistence type="predicted"/>
<name>A4A515_9GAMM</name>
<comment type="caution">
    <text evidence="3">The sequence shown here is derived from an EMBL/GenBank/DDBJ whole genome shotgun (WGS) entry which is preliminary data.</text>
</comment>
<dbReference type="InterPro" id="IPR014419">
    <property type="entry name" value="HutZ"/>
</dbReference>
<evidence type="ECO:0000259" key="2">
    <source>
        <dbReference type="Pfam" id="PF01243"/>
    </source>
</evidence>
<reference evidence="3 4" key="1">
    <citation type="journal article" date="2007" name="Proc. Natl. Acad. Sci. U.S.A.">
        <title>Characterization of a marine gammaproteobacterium capable of aerobic anoxygenic photosynthesis.</title>
        <authorList>
            <person name="Fuchs B.M."/>
            <person name="Spring S."/>
            <person name="Teeling H."/>
            <person name="Quast C."/>
            <person name="Wulf J."/>
            <person name="Schattenhofer M."/>
            <person name="Yan S."/>
            <person name="Ferriera S."/>
            <person name="Johnson J."/>
            <person name="Glockner F.O."/>
            <person name="Amann R."/>
        </authorList>
    </citation>
    <scope>NUCLEOTIDE SEQUENCE [LARGE SCALE GENOMIC DNA]</scope>
    <source>
        <strain evidence="3">KT71</strain>
    </source>
</reference>
<accession>A4A515</accession>
<dbReference type="InterPro" id="IPR011576">
    <property type="entry name" value="Pyridox_Oxase_N"/>
</dbReference>
<dbReference type="GO" id="GO:0016627">
    <property type="term" value="F:oxidoreductase activity, acting on the CH-CH group of donors"/>
    <property type="evidence" value="ECO:0007669"/>
    <property type="project" value="TreeGrafter"/>
</dbReference>
<evidence type="ECO:0000256" key="1">
    <source>
        <dbReference type="ARBA" id="ARBA00023002"/>
    </source>
</evidence>
<dbReference type="Gene3D" id="2.30.110.10">
    <property type="entry name" value="Electron Transport, Fmn-binding Protein, Chain A"/>
    <property type="match status" value="1"/>
</dbReference>
<dbReference type="PANTHER" id="PTHR35176">
    <property type="entry name" value="HEME OXYGENASE HI_0854-RELATED"/>
    <property type="match status" value="1"/>
</dbReference>
<dbReference type="PANTHER" id="PTHR35176:SF6">
    <property type="entry name" value="HEME OXYGENASE HI_0854-RELATED"/>
    <property type="match status" value="1"/>
</dbReference>
<dbReference type="Pfam" id="PF01243">
    <property type="entry name" value="PNPOx_N"/>
    <property type="match status" value="1"/>
</dbReference>
<protein>
    <submittedName>
        <fullName evidence="3">Putative heme iron utilization protein</fullName>
    </submittedName>
</protein>
<dbReference type="InterPro" id="IPR012349">
    <property type="entry name" value="Split_barrel_FMN-bd"/>
</dbReference>